<keyword evidence="2" id="KW-0805">Transcription regulation</keyword>
<dbReference type="InterPro" id="IPR047057">
    <property type="entry name" value="MerR_fam"/>
</dbReference>
<evidence type="ECO:0000256" key="3">
    <source>
        <dbReference type="ARBA" id="ARBA00023125"/>
    </source>
</evidence>
<organism evidence="7 8">
    <name type="scientific">Aquabacterium lacunae</name>
    <dbReference type="NCBI Taxonomy" id="2528630"/>
    <lineage>
        <taxon>Bacteria</taxon>
        <taxon>Pseudomonadati</taxon>
        <taxon>Pseudomonadota</taxon>
        <taxon>Betaproteobacteria</taxon>
        <taxon>Burkholderiales</taxon>
        <taxon>Aquabacterium</taxon>
    </lineage>
</organism>
<feature type="region of interest" description="Disordered" evidence="5">
    <location>
        <begin position="262"/>
        <end position="281"/>
    </location>
</feature>
<accession>A0A4Q9H027</accession>
<evidence type="ECO:0000313" key="8">
    <source>
        <dbReference type="Proteomes" id="UP000292120"/>
    </source>
</evidence>
<dbReference type="Pfam" id="PF13411">
    <property type="entry name" value="MerR_1"/>
    <property type="match status" value="1"/>
</dbReference>
<dbReference type="PRINTS" id="PR00040">
    <property type="entry name" value="HTHMERR"/>
</dbReference>
<dbReference type="Gene3D" id="1.10.1660.10">
    <property type="match status" value="1"/>
</dbReference>
<dbReference type="Proteomes" id="UP000292120">
    <property type="component" value="Unassembled WGS sequence"/>
</dbReference>
<keyword evidence="1" id="KW-0678">Repressor</keyword>
<dbReference type="EMBL" id="SIXI01000002">
    <property type="protein sequence ID" value="TBO32619.1"/>
    <property type="molecule type" value="Genomic_DNA"/>
</dbReference>
<reference evidence="7 8" key="1">
    <citation type="submission" date="2019-02" db="EMBL/GenBank/DDBJ databases">
        <title>Aquabacterium sp. strain KMB7.</title>
        <authorList>
            <person name="Chen W.-M."/>
        </authorList>
    </citation>
    <scope>NUCLEOTIDE SEQUENCE [LARGE SCALE GENOMIC DNA]</scope>
    <source>
        <strain evidence="7 8">KMB7</strain>
    </source>
</reference>
<keyword evidence="4" id="KW-0804">Transcription</keyword>
<evidence type="ECO:0000256" key="5">
    <source>
        <dbReference type="SAM" id="MobiDB-lite"/>
    </source>
</evidence>
<evidence type="ECO:0000259" key="6">
    <source>
        <dbReference type="PROSITE" id="PS50937"/>
    </source>
</evidence>
<dbReference type="AlphaFoldDB" id="A0A4Q9H027"/>
<dbReference type="PROSITE" id="PS50937">
    <property type="entry name" value="HTH_MERR_2"/>
    <property type="match status" value="1"/>
</dbReference>
<dbReference type="OrthoDB" id="6716891at2"/>
<dbReference type="SMART" id="SM00422">
    <property type="entry name" value="HTH_MERR"/>
    <property type="match status" value="1"/>
</dbReference>
<evidence type="ECO:0000313" key="7">
    <source>
        <dbReference type="EMBL" id="TBO32619.1"/>
    </source>
</evidence>
<evidence type="ECO:0000256" key="1">
    <source>
        <dbReference type="ARBA" id="ARBA00022491"/>
    </source>
</evidence>
<evidence type="ECO:0000256" key="4">
    <source>
        <dbReference type="ARBA" id="ARBA00023163"/>
    </source>
</evidence>
<evidence type="ECO:0000256" key="2">
    <source>
        <dbReference type="ARBA" id="ARBA00023015"/>
    </source>
</evidence>
<dbReference type="InterPro" id="IPR009061">
    <property type="entry name" value="DNA-bd_dom_put_sf"/>
</dbReference>
<proteinExistence type="predicted"/>
<dbReference type="PANTHER" id="PTHR30204">
    <property type="entry name" value="REDOX-CYCLING DRUG-SENSING TRANSCRIPTIONAL ACTIVATOR SOXR"/>
    <property type="match status" value="1"/>
</dbReference>
<keyword evidence="8" id="KW-1185">Reference proteome</keyword>
<protein>
    <submittedName>
        <fullName evidence="7">MerR family transcriptional regulator</fullName>
    </submittedName>
</protein>
<gene>
    <name evidence="7" type="ORF">EYS42_05410</name>
</gene>
<sequence length="281" mass="30948">MRAAVVHTLLSVTALSKATGVGVRNIRAWQTAGLLPPPSLQGRRALYSSLHAQRVELIKELRGLGFGLDAIGAMLAEVPMTANTTQSLVTQMFSQGFFQVEKPEYRTLEQLASHWGERATPEQVAQLIRNGLYRQVSPPGTPLNEAVFEVLSPSLWSIGKQLADLRMPMSTVLGLQERLIEQCRSLAKMYVDQFVVSMVQQIRRETDSPELPPSVLRGIHQLIERLRPIAIGSVSAAFPVVLQQEFDRDALDLIMQQLAQAFSDGNSPEGPTPGTDRSEPV</sequence>
<dbReference type="InterPro" id="IPR000551">
    <property type="entry name" value="MerR-type_HTH_dom"/>
</dbReference>
<dbReference type="GO" id="GO:0003677">
    <property type="term" value="F:DNA binding"/>
    <property type="evidence" value="ECO:0007669"/>
    <property type="project" value="UniProtKB-KW"/>
</dbReference>
<dbReference type="GO" id="GO:0003700">
    <property type="term" value="F:DNA-binding transcription factor activity"/>
    <property type="evidence" value="ECO:0007669"/>
    <property type="project" value="InterPro"/>
</dbReference>
<dbReference type="SUPFAM" id="SSF46955">
    <property type="entry name" value="Putative DNA-binding domain"/>
    <property type="match status" value="1"/>
</dbReference>
<dbReference type="PANTHER" id="PTHR30204:SF69">
    <property type="entry name" value="MERR-FAMILY TRANSCRIPTIONAL REGULATOR"/>
    <property type="match status" value="1"/>
</dbReference>
<name>A0A4Q9H027_9BURK</name>
<keyword evidence="3" id="KW-0238">DNA-binding</keyword>
<comment type="caution">
    <text evidence="7">The sequence shown here is derived from an EMBL/GenBank/DDBJ whole genome shotgun (WGS) entry which is preliminary data.</text>
</comment>
<feature type="domain" description="HTH merR-type" evidence="6">
    <location>
        <begin position="9"/>
        <end position="77"/>
    </location>
</feature>